<dbReference type="EMBL" id="CP034928">
    <property type="protein sequence ID" value="QAA76768.1"/>
    <property type="molecule type" value="Genomic_DNA"/>
</dbReference>
<evidence type="ECO:0008006" key="3">
    <source>
        <dbReference type="Google" id="ProtNLM"/>
    </source>
</evidence>
<dbReference type="InterPro" id="IPR001602">
    <property type="entry name" value="UPF0047_YjbQ-like"/>
</dbReference>
<name>A0A410FUZ5_BIPS1</name>
<evidence type="ECO:0000313" key="2">
    <source>
        <dbReference type="Proteomes" id="UP000287233"/>
    </source>
</evidence>
<dbReference type="Pfam" id="PF01894">
    <property type="entry name" value="YjbQ"/>
    <property type="match status" value="1"/>
</dbReference>
<protein>
    <recommendedName>
        <fullName evidence="3">YjbQ family protein</fullName>
    </recommendedName>
</protein>
<dbReference type="Gene3D" id="2.60.120.460">
    <property type="entry name" value="YjbQ-like"/>
    <property type="match status" value="1"/>
</dbReference>
<accession>A0A410FUZ5</accession>
<proteinExistence type="predicted"/>
<dbReference type="KEGG" id="bih:BIP78_1002"/>
<organism evidence="1 2">
    <name type="scientific">Bipolaricaulis sibiricus</name>
    <dbReference type="NCBI Taxonomy" id="2501609"/>
    <lineage>
        <taxon>Bacteria</taxon>
        <taxon>Candidatus Bipolaricaulota</taxon>
        <taxon>Candidatus Bipolaricaulia</taxon>
        <taxon>Candidatus Bipolaricaulales</taxon>
        <taxon>Candidatus Bipolaricaulaceae</taxon>
        <taxon>Candidatus Bipolaricaulis</taxon>
    </lineage>
</organism>
<dbReference type="SUPFAM" id="SSF111038">
    <property type="entry name" value="YjbQ-like"/>
    <property type="match status" value="1"/>
</dbReference>
<gene>
    <name evidence="1" type="ORF">BIP78_1002</name>
</gene>
<dbReference type="AlphaFoldDB" id="A0A410FUZ5"/>
<evidence type="ECO:0000313" key="1">
    <source>
        <dbReference type="EMBL" id="QAA76768.1"/>
    </source>
</evidence>
<reference evidence="2" key="1">
    <citation type="submission" date="2018-12" db="EMBL/GenBank/DDBJ databases">
        <title>Complete genome sequence of an uncultured bacterium of the candidate phylum Bipolaricaulota.</title>
        <authorList>
            <person name="Kadnikov V.V."/>
            <person name="Mardanov A.V."/>
            <person name="Beletsky A.V."/>
            <person name="Frank Y.A."/>
            <person name="Karnachuk O.V."/>
            <person name="Ravin N.V."/>
        </authorList>
    </citation>
    <scope>NUCLEOTIDE SEQUENCE [LARGE SCALE GENOMIC DNA]</scope>
</reference>
<dbReference type="Proteomes" id="UP000287233">
    <property type="component" value="Chromosome"/>
</dbReference>
<dbReference type="InterPro" id="IPR035917">
    <property type="entry name" value="YjbQ-like_sf"/>
</dbReference>
<sequence length="123" mass="13846">MLKKINIQTMQREEARDLTAEIQHAVAESGIREGFVIIYVPHDAAAISIHRTLADVDAPKLDRILEAVNPDHETPEYTKAAFVAPTEVGVVEDGQMVLGDDQRVYFYEFDGPQKRSVYVYVGR</sequence>